<feature type="region of interest" description="Disordered" evidence="8">
    <location>
        <begin position="362"/>
        <end position="384"/>
    </location>
</feature>
<feature type="transmembrane region" description="Helical" evidence="9">
    <location>
        <begin position="64"/>
        <end position="85"/>
    </location>
</feature>
<evidence type="ECO:0000256" key="8">
    <source>
        <dbReference type="SAM" id="MobiDB-lite"/>
    </source>
</evidence>
<sequence>MNARPQADIARILLIIVILSLLIFGSLYIVRPFLPALIWATMIVVATWPLMIRIEKRVGGRRWIAVTVMLAGLLVVIVLPLYGAVSTIAEHGGDIVDRAEALPDYTLPPPPRWLHEVPLAGERSAREWQRLSDAGRGGILAQVQPYAIVAAKWLLTQAGAVGVLAIHLVLTVVIAGILYAQGEAGANTVVRFATRIAAERGAAAVRLSALAIRAVALGIVVTAAVQAALGGLGLYVTGVPGAGVLTAVILILCLAQVGPALPLFSAAVWLFYHDQHIAGIALGVWTLLVIMLDKVLRPLLIKRGVDLSLLLILTGVLGGVIAFGIVGLFIGPVILAVTFTLLQAWVNDEASSALMEPALTSARNWPDGERSSGTTDAPRTGRRA</sequence>
<feature type="transmembrane region" description="Helical" evidence="9">
    <location>
        <begin position="36"/>
        <end position="52"/>
    </location>
</feature>
<dbReference type="OrthoDB" id="106838at2"/>
<evidence type="ECO:0000256" key="5">
    <source>
        <dbReference type="ARBA" id="ARBA00022692"/>
    </source>
</evidence>
<dbReference type="RefSeq" id="WP_087670951.1">
    <property type="nucleotide sequence ID" value="NZ_FCNW02000086.1"/>
</dbReference>
<dbReference type="STRING" id="326474.AWB65_06492"/>
<keyword evidence="7 9" id="KW-0472">Membrane</keyword>
<keyword evidence="6 9" id="KW-1133">Transmembrane helix</keyword>
<comment type="subcellular location">
    <subcellularLocation>
        <location evidence="1">Cell membrane</location>
        <topology evidence="1">Multi-pass membrane protein</topology>
    </subcellularLocation>
</comment>
<evidence type="ECO:0000313" key="10">
    <source>
        <dbReference type="EMBL" id="SAL67311.1"/>
    </source>
</evidence>
<comment type="similarity">
    <text evidence="2">Belongs to the autoinducer-2 exporter (AI-2E) (TC 2.A.86) family.</text>
</comment>
<dbReference type="GO" id="GO:0005886">
    <property type="term" value="C:plasma membrane"/>
    <property type="evidence" value="ECO:0007669"/>
    <property type="project" value="UniProtKB-SubCell"/>
</dbReference>
<evidence type="ECO:0000256" key="7">
    <source>
        <dbReference type="ARBA" id="ARBA00023136"/>
    </source>
</evidence>
<reference evidence="10" key="1">
    <citation type="submission" date="2016-01" db="EMBL/GenBank/DDBJ databases">
        <authorList>
            <person name="Peeters C."/>
        </authorList>
    </citation>
    <scope>NUCLEOTIDE SEQUENCE [LARGE SCALE GENOMIC DNA]</scope>
    <source>
        <strain evidence="10">LMG 22934</strain>
    </source>
</reference>
<evidence type="ECO:0000256" key="4">
    <source>
        <dbReference type="ARBA" id="ARBA00022475"/>
    </source>
</evidence>
<feature type="transmembrane region" description="Helical" evidence="9">
    <location>
        <begin position="309"/>
        <end position="342"/>
    </location>
</feature>
<keyword evidence="11" id="KW-1185">Reference proteome</keyword>
<comment type="caution">
    <text evidence="10">The sequence shown here is derived from an EMBL/GenBank/DDBJ whole genome shotgun (WGS) entry which is preliminary data.</text>
</comment>
<feature type="transmembrane region" description="Helical" evidence="9">
    <location>
        <begin position="12"/>
        <end position="30"/>
    </location>
</feature>
<feature type="transmembrane region" description="Helical" evidence="9">
    <location>
        <begin position="158"/>
        <end position="180"/>
    </location>
</feature>
<feature type="transmembrane region" description="Helical" evidence="9">
    <location>
        <begin position="277"/>
        <end position="297"/>
    </location>
</feature>
<organism evidence="10 11">
    <name type="scientific">Caballeronia humi</name>
    <dbReference type="NCBI Taxonomy" id="326474"/>
    <lineage>
        <taxon>Bacteria</taxon>
        <taxon>Pseudomonadati</taxon>
        <taxon>Pseudomonadota</taxon>
        <taxon>Betaproteobacteria</taxon>
        <taxon>Burkholderiales</taxon>
        <taxon>Burkholderiaceae</taxon>
        <taxon>Caballeronia</taxon>
    </lineage>
</organism>
<dbReference type="PANTHER" id="PTHR21716:SF67">
    <property type="entry name" value="TRANSPORT PROTEIN YDIK-RELATED"/>
    <property type="match status" value="1"/>
</dbReference>
<dbReference type="AlphaFoldDB" id="A0A158JFX6"/>
<evidence type="ECO:0000256" key="2">
    <source>
        <dbReference type="ARBA" id="ARBA00009773"/>
    </source>
</evidence>
<feature type="transmembrane region" description="Helical" evidence="9">
    <location>
        <begin position="210"/>
        <end position="236"/>
    </location>
</feature>
<feature type="transmembrane region" description="Helical" evidence="9">
    <location>
        <begin position="242"/>
        <end position="270"/>
    </location>
</feature>
<keyword evidence="3" id="KW-0813">Transport</keyword>
<dbReference type="NCBIfam" id="NF008216">
    <property type="entry name" value="PRK10983.1"/>
    <property type="match status" value="1"/>
</dbReference>
<evidence type="ECO:0000256" key="9">
    <source>
        <dbReference type="SAM" id="Phobius"/>
    </source>
</evidence>
<dbReference type="PANTHER" id="PTHR21716">
    <property type="entry name" value="TRANSMEMBRANE PROTEIN"/>
    <property type="match status" value="1"/>
</dbReference>
<evidence type="ECO:0000313" key="11">
    <source>
        <dbReference type="Proteomes" id="UP000054977"/>
    </source>
</evidence>
<dbReference type="EMBL" id="FCNW02000086">
    <property type="protein sequence ID" value="SAL67311.1"/>
    <property type="molecule type" value="Genomic_DNA"/>
</dbReference>
<proteinExistence type="inferred from homology"/>
<dbReference type="Proteomes" id="UP000054977">
    <property type="component" value="Unassembled WGS sequence"/>
</dbReference>
<keyword evidence="5 9" id="KW-0812">Transmembrane</keyword>
<evidence type="ECO:0000256" key="6">
    <source>
        <dbReference type="ARBA" id="ARBA00022989"/>
    </source>
</evidence>
<dbReference type="InterPro" id="IPR002549">
    <property type="entry name" value="AI-2E-like"/>
</dbReference>
<dbReference type="Pfam" id="PF01594">
    <property type="entry name" value="AI-2E_transport"/>
    <property type="match status" value="1"/>
</dbReference>
<evidence type="ECO:0000256" key="3">
    <source>
        <dbReference type="ARBA" id="ARBA00022448"/>
    </source>
</evidence>
<evidence type="ECO:0000256" key="1">
    <source>
        <dbReference type="ARBA" id="ARBA00004651"/>
    </source>
</evidence>
<name>A0A158JFX6_9BURK</name>
<keyword evidence="4" id="KW-1003">Cell membrane</keyword>
<gene>
    <name evidence="10" type="ORF">AWB65_06492</name>
</gene>
<accession>A0A158JFX6</accession>
<protein>
    <submittedName>
        <fullName evidence="10">Membrane protein</fullName>
    </submittedName>
</protein>